<keyword evidence="1" id="KW-1185">Reference proteome</keyword>
<protein>
    <submittedName>
        <fullName evidence="2">General transcription factor II-I repeat domain-containing protein 2A-like</fullName>
    </submittedName>
</protein>
<gene>
    <name evidence="2" type="primary">LOC115229932</name>
</gene>
<sequence>MGTIAEEIHDANHCGHNSLEELCGKRFCFVKRDVIRQVNIEYYKKFYISDIEQLVVFIRGVTSDFRVYEEFFSLNSLHGETKGTQIFSPIVKLIEDYQLDPKKLVSISTDGAPYMIGSKTGFRGRMNKWRCDNNWTPVLWHHCIIHQENLISKNIKMENVSEVVIKIVNWIRANALNHRKFKTFLTETDSDYGDVLLFSVVITENKQHHMNIYV</sequence>
<dbReference type="KEGG" id="osn:115229932"/>
<accession>A0A6P7TWC9</accession>
<organism evidence="1 2">
    <name type="scientific">Octopus sinensis</name>
    <name type="common">East Asian common octopus</name>
    <dbReference type="NCBI Taxonomy" id="2607531"/>
    <lineage>
        <taxon>Eukaryota</taxon>
        <taxon>Metazoa</taxon>
        <taxon>Spiralia</taxon>
        <taxon>Lophotrochozoa</taxon>
        <taxon>Mollusca</taxon>
        <taxon>Cephalopoda</taxon>
        <taxon>Coleoidea</taxon>
        <taxon>Octopodiformes</taxon>
        <taxon>Octopoda</taxon>
        <taxon>Incirrata</taxon>
        <taxon>Octopodidae</taxon>
        <taxon>Octopus</taxon>
    </lineage>
</organism>
<dbReference type="Proteomes" id="UP000515154">
    <property type="component" value="Unplaced"/>
</dbReference>
<evidence type="ECO:0000313" key="1">
    <source>
        <dbReference type="Proteomes" id="UP000515154"/>
    </source>
</evidence>
<dbReference type="RefSeq" id="XP_029656053.1">
    <property type="nucleotide sequence ID" value="XM_029800193.1"/>
</dbReference>
<proteinExistence type="predicted"/>
<dbReference type="PANTHER" id="PTHR45913">
    <property type="entry name" value="EPM2A-INTERACTING PROTEIN 1"/>
    <property type="match status" value="1"/>
</dbReference>
<reference evidence="2" key="1">
    <citation type="submission" date="2025-08" db="UniProtKB">
        <authorList>
            <consortium name="RefSeq"/>
        </authorList>
    </citation>
    <scope>IDENTIFICATION</scope>
</reference>
<dbReference type="PANTHER" id="PTHR45913:SF21">
    <property type="entry name" value="DUF4371 DOMAIN-CONTAINING PROTEIN"/>
    <property type="match status" value="1"/>
</dbReference>
<evidence type="ECO:0000313" key="2">
    <source>
        <dbReference type="RefSeq" id="XP_029656053.1"/>
    </source>
</evidence>
<dbReference type="AlphaFoldDB" id="A0A6P7TWC9"/>
<name>A0A6P7TWC9_9MOLL</name>